<organism evidence="6 7">
    <name type="scientific">Fusarium mundagurra</name>
    <dbReference type="NCBI Taxonomy" id="1567541"/>
    <lineage>
        <taxon>Eukaryota</taxon>
        <taxon>Fungi</taxon>
        <taxon>Dikarya</taxon>
        <taxon>Ascomycota</taxon>
        <taxon>Pezizomycotina</taxon>
        <taxon>Sordariomycetes</taxon>
        <taxon>Hypocreomycetidae</taxon>
        <taxon>Hypocreales</taxon>
        <taxon>Nectriaceae</taxon>
        <taxon>Fusarium</taxon>
        <taxon>Fusarium fujikuroi species complex</taxon>
    </lineage>
</organism>
<dbReference type="SUPFAM" id="SSF51395">
    <property type="entry name" value="FMN-linked oxidoreductases"/>
    <property type="match status" value="1"/>
</dbReference>
<dbReference type="PANTHER" id="PTHR43656">
    <property type="entry name" value="BINDING OXIDOREDUCTASE, PUTATIVE (AFU_ORTHOLOGUE AFUA_2G08260)-RELATED"/>
    <property type="match status" value="1"/>
</dbReference>
<dbReference type="CDD" id="cd04733">
    <property type="entry name" value="OYE_like_2_FMN"/>
    <property type="match status" value="1"/>
</dbReference>
<evidence type="ECO:0000256" key="4">
    <source>
        <dbReference type="ARBA" id="ARBA00023002"/>
    </source>
</evidence>
<evidence type="ECO:0000259" key="5">
    <source>
        <dbReference type="Pfam" id="PF00724"/>
    </source>
</evidence>
<evidence type="ECO:0000256" key="3">
    <source>
        <dbReference type="ARBA" id="ARBA00022643"/>
    </source>
</evidence>
<dbReference type="InterPro" id="IPR001155">
    <property type="entry name" value="OxRdtase_FMN_N"/>
</dbReference>
<protein>
    <submittedName>
        <fullName evidence="6">NADH:flavin oxidoreductase NADH oxidase</fullName>
    </submittedName>
</protein>
<dbReference type="PANTHER" id="PTHR43656:SF5">
    <property type="entry name" value="NADH:FLAVIN OXIDOREDUCTASE_NADH OXIDASE N-TERMINAL DOMAIN-CONTAINING PROTEIN"/>
    <property type="match status" value="1"/>
</dbReference>
<name>A0A8H5Y1L2_9HYPO</name>
<feature type="domain" description="NADH:flavin oxidoreductase/NADH oxidase N-terminal" evidence="5">
    <location>
        <begin position="95"/>
        <end position="297"/>
    </location>
</feature>
<dbReference type="OrthoDB" id="1663137at2759"/>
<dbReference type="GO" id="GO:0010181">
    <property type="term" value="F:FMN binding"/>
    <property type="evidence" value="ECO:0007669"/>
    <property type="project" value="InterPro"/>
</dbReference>
<comment type="caution">
    <text evidence="6">The sequence shown here is derived from an EMBL/GenBank/DDBJ whole genome shotgun (WGS) entry which is preliminary data.</text>
</comment>
<dbReference type="InterPro" id="IPR051799">
    <property type="entry name" value="NADH_flavin_oxidoreductase"/>
</dbReference>
<keyword evidence="4" id="KW-0560">Oxidoreductase</keyword>
<comment type="similarity">
    <text evidence="1">Belongs to the NADH:flavin oxidoreductase/NADH oxidase family.</text>
</comment>
<keyword evidence="2" id="KW-0285">Flavoprotein</keyword>
<reference evidence="6 7" key="1">
    <citation type="submission" date="2020-05" db="EMBL/GenBank/DDBJ databases">
        <title>Identification and distribution of gene clusters putatively required for synthesis of sphingolipid metabolism inhibitors in phylogenetically diverse species of the filamentous fungus Fusarium.</title>
        <authorList>
            <person name="Kim H.-S."/>
            <person name="Busman M."/>
            <person name="Brown D.W."/>
            <person name="Divon H."/>
            <person name="Uhlig S."/>
            <person name="Proctor R.H."/>
        </authorList>
    </citation>
    <scope>NUCLEOTIDE SEQUENCE [LARGE SCALE GENOMIC DNA]</scope>
    <source>
        <strain evidence="6 7">NRRL 66235</strain>
    </source>
</reference>
<evidence type="ECO:0000313" key="6">
    <source>
        <dbReference type="EMBL" id="KAF5703516.1"/>
    </source>
</evidence>
<dbReference type="EMBL" id="JAAOAN010000556">
    <property type="protein sequence ID" value="KAF5703516.1"/>
    <property type="molecule type" value="Genomic_DNA"/>
</dbReference>
<dbReference type="InterPro" id="IPR013785">
    <property type="entry name" value="Aldolase_TIM"/>
</dbReference>
<dbReference type="Pfam" id="PF00724">
    <property type="entry name" value="Oxidored_FMN"/>
    <property type="match status" value="1"/>
</dbReference>
<gene>
    <name evidence="6" type="ORF">FMUND_12966</name>
</gene>
<evidence type="ECO:0000256" key="1">
    <source>
        <dbReference type="ARBA" id="ARBA00005979"/>
    </source>
</evidence>
<dbReference type="Gene3D" id="3.20.20.70">
    <property type="entry name" value="Aldolase class I"/>
    <property type="match status" value="1"/>
</dbReference>
<keyword evidence="7" id="KW-1185">Reference proteome</keyword>
<evidence type="ECO:0000313" key="7">
    <source>
        <dbReference type="Proteomes" id="UP000544331"/>
    </source>
</evidence>
<dbReference type="AlphaFoldDB" id="A0A8H5Y1L2"/>
<sequence length="430" mass="47469">MSSSLPSTQLGEPLIFEFSRKVAPNRFLKAAMTEKLSSWDPHKEEIRGIPSPEIHNVYQRWGEGNLGHILTGNIMLAYDQLEAPGNLIIPTNAPFDGPRFDGFAKLATVAKAHGSLITGQVTHPGRQVDRRIQPQPLSASDVQLEGRVLGIEFAKPHPASQEELDEVVRSFTFAASYLYRAGFDGIELQGAHGYLLSQFLSRSTNLRTDDYGGSLRNRARLIMDIARSIRANTPAGFIMGIKINSVEFQSDGFTVDEARDLCSMLEEATFDFVELSGGTYQSMAFKHERDSTRKREAFFLNFADMIVPQLQKTKTYVTGGFKTLGGMLEALRTVDGVGVGRALCQEFGLAKDMLSGSISAAVNQKVDQDDFALTNTIAGSQIRQVGKGKEPIDMSKEDNVQAFLKAMSTWAGRMEEDAQTMRLYGYVDLD</sequence>
<proteinExistence type="inferred from homology"/>
<dbReference type="Proteomes" id="UP000544331">
    <property type="component" value="Unassembled WGS sequence"/>
</dbReference>
<dbReference type="GO" id="GO:0016491">
    <property type="term" value="F:oxidoreductase activity"/>
    <property type="evidence" value="ECO:0007669"/>
    <property type="project" value="UniProtKB-KW"/>
</dbReference>
<keyword evidence="3" id="KW-0288">FMN</keyword>
<accession>A0A8H5Y1L2</accession>
<evidence type="ECO:0000256" key="2">
    <source>
        <dbReference type="ARBA" id="ARBA00022630"/>
    </source>
</evidence>